<dbReference type="EMBL" id="KI392088">
    <property type="protein sequence ID" value="ERN18548.1"/>
    <property type="molecule type" value="Genomic_DNA"/>
</dbReference>
<dbReference type="HOGENOM" id="CLU_2725578_0_0_1"/>
<dbReference type="Gramene" id="ERN18548">
    <property type="protein sequence ID" value="ERN18548"/>
    <property type="gene ID" value="AMTR_s00065p00093700"/>
</dbReference>
<sequence>MTSPFILFGYQLLGKVPLHGRRTYDHESNFLKGVSCSFCYCTSLELRALFQGVGRAKEIHSQGFGFRPIHKL</sequence>
<evidence type="ECO:0000313" key="2">
    <source>
        <dbReference type="Proteomes" id="UP000017836"/>
    </source>
</evidence>
<dbReference type="Proteomes" id="UP000017836">
    <property type="component" value="Unassembled WGS sequence"/>
</dbReference>
<dbReference type="AlphaFoldDB" id="U5DDT2"/>
<reference evidence="2" key="1">
    <citation type="journal article" date="2013" name="Science">
        <title>The Amborella genome and the evolution of flowering plants.</title>
        <authorList>
            <consortium name="Amborella Genome Project"/>
        </authorList>
    </citation>
    <scope>NUCLEOTIDE SEQUENCE [LARGE SCALE GENOMIC DNA]</scope>
</reference>
<keyword evidence="2" id="KW-1185">Reference proteome</keyword>
<proteinExistence type="predicted"/>
<organism evidence="1 2">
    <name type="scientific">Amborella trichopoda</name>
    <dbReference type="NCBI Taxonomy" id="13333"/>
    <lineage>
        <taxon>Eukaryota</taxon>
        <taxon>Viridiplantae</taxon>
        <taxon>Streptophyta</taxon>
        <taxon>Embryophyta</taxon>
        <taxon>Tracheophyta</taxon>
        <taxon>Spermatophyta</taxon>
        <taxon>Magnoliopsida</taxon>
        <taxon>Amborellales</taxon>
        <taxon>Amborellaceae</taxon>
        <taxon>Amborella</taxon>
    </lineage>
</organism>
<name>U5DDT2_AMBTC</name>
<protein>
    <submittedName>
        <fullName evidence="1">Uncharacterized protein</fullName>
    </submittedName>
</protein>
<evidence type="ECO:0000313" key="1">
    <source>
        <dbReference type="EMBL" id="ERN18548.1"/>
    </source>
</evidence>
<accession>U5DDT2</accession>
<gene>
    <name evidence="1" type="ORF">AMTR_s00065p00093700</name>
</gene>